<gene>
    <name evidence="1" type="ORF">CPter91_3634</name>
</gene>
<dbReference type="KEGG" id="cpra:CPter91_3634"/>
<name>A0A127Q7Y3_9BURK</name>
<evidence type="ECO:0000313" key="2">
    <source>
        <dbReference type="Proteomes" id="UP000074561"/>
    </source>
</evidence>
<accession>A0A127Q7Y3</accession>
<dbReference type="PATRIC" id="fig|279113.9.peg.3604"/>
<evidence type="ECO:0000313" key="1">
    <source>
        <dbReference type="EMBL" id="AMP05955.1"/>
    </source>
</evidence>
<sequence length="37" mass="4230">MRFYFYNSSSAHCPTNAETQSTKLIIHSTFENIGMVC</sequence>
<dbReference type="AlphaFoldDB" id="A0A127Q7Y3"/>
<protein>
    <submittedName>
        <fullName evidence="1">Uncharacterized protein</fullName>
    </submittedName>
</protein>
<proteinExistence type="predicted"/>
<reference evidence="1 2" key="1">
    <citation type="submission" date="2015-11" db="EMBL/GenBank/DDBJ databases">
        <title>Exploring the genomic traits of fungus-feeding bacterial genus Collimonas.</title>
        <authorList>
            <person name="Song C."/>
            <person name="Schmidt R."/>
            <person name="de Jager V."/>
            <person name="Krzyzanowska D."/>
            <person name="Jongedijk E."/>
            <person name="Cankar K."/>
            <person name="Beekwilder J."/>
            <person name="van Veen A."/>
            <person name="de Boer W."/>
            <person name="van Veen J.A."/>
            <person name="Garbeva P."/>
        </authorList>
    </citation>
    <scope>NUCLEOTIDE SEQUENCE [LARGE SCALE GENOMIC DNA]</scope>
    <source>
        <strain evidence="1 2">Ter91</strain>
    </source>
</reference>
<organism evidence="1 2">
    <name type="scientific">Collimonas pratensis</name>
    <dbReference type="NCBI Taxonomy" id="279113"/>
    <lineage>
        <taxon>Bacteria</taxon>
        <taxon>Pseudomonadati</taxon>
        <taxon>Pseudomonadota</taxon>
        <taxon>Betaproteobacteria</taxon>
        <taxon>Burkholderiales</taxon>
        <taxon>Oxalobacteraceae</taxon>
        <taxon>Collimonas</taxon>
    </lineage>
</organism>
<dbReference type="EMBL" id="CP013234">
    <property type="protein sequence ID" value="AMP05955.1"/>
    <property type="molecule type" value="Genomic_DNA"/>
</dbReference>
<dbReference type="Proteomes" id="UP000074561">
    <property type="component" value="Chromosome"/>
</dbReference>